<protein>
    <recommendedName>
        <fullName evidence="3">DUF2769 domain-containing protein</fullName>
    </recommendedName>
</protein>
<proteinExistence type="predicted"/>
<dbReference type="eggNOG" id="arCOG03597">
    <property type="taxonomic scope" value="Archaea"/>
</dbReference>
<dbReference type="KEGG" id="rci:RCIX1052"/>
<dbReference type="Pfam" id="PF10967">
    <property type="entry name" value="DUF2769"/>
    <property type="match status" value="1"/>
</dbReference>
<dbReference type="InterPro" id="IPR020075">
    <property type="entry name" value="Uncharacterised_AF2234"/>
</dbReference>
<evidence type="ECO:0008006" key="3">
    <source>
        <dbReference type="Google" id="ProtNLM"/>
    </source>
</evidence>
<name>Q0W5G6_METAR</name>
<evidence type="ECO:0000313" key="2">
    <source>
        <dbReference type="Proteomes" id="UP000000663"/>
    </source>
</evidence>
<sequence length="93" mass="10281">MILMIGVSDEEKKWIESSCKCPECPTKPKEEAKKAYCYNDRSEAKPNAVACICPTCDVYKNKNFLGTNYYCITGRPITKIAGAEVHEALGGGR</sequence>
<dbReference type="AlphaFoldDB" id="Q0W5G6"/>
<gene>
    <name evidence="1" type="ORF">RCIX1052</name>
</gene>
<evidence type="ECO:0000313" key="1">
    <source>
        <dbReference type="EMBL" id="CAJ36377.1"/>
    </source>
</evidence>
<organism evidence="1 2">
    <name type="scientific">Methanocella arvoryzae (strain DSM 22066 / NBRC 105507 / MRE50)</name>
    <dbReference type="NCBI Taxonomy" id="351160"/>
    <lineage>
        <taxon>Archaea</taxon>
        <taxon>Methanobacteriati</taxon>
        <taxon>Methanobacteriota</taxon>
        <taxon>Stenosarchaea group</taxon>
        <taxon>Methanomicrobia</taxon>
        <taxon>Methanocellales</taxon>
        <taxon>Methanocellaceae</taxon>
        <taxon>Methanocella</taxon>
    </lineage>
</organism>
<dbReference type="EMBL" id="AM114193">
    <property type="protein sequence ID" value="CAJ36377.1"/>
    <property type="molecule type" value="Genomic_DNA"/>
</dbReference>
<keyword evidence="2" id="KW-1185">Reference proteome</keyword>
<reference evidence="1 2" key="1">
    <citation type="journal article" date="2006" name="Science">
        <title>Genome of rice cluster I archaea -- the key methane producers in the rice rhizosphere.</title>
        <authorList>
            <person name="Erkel C."/>
            <person name="Kube M."/>
            <person name="Reinhardt R."/>
            <person name="Liesack W."/>
        </authorList>
    </citation>
    <scope>NUCLEOTIDE SEQUENCE [LARGE SCALE GENOMIC DNA]</scope>
    <source>
        <strain evidence="2">DSM 22066 / NBRC 105507 / MRE50</strain>
    </source>
</reference>
<accession>Q0W5G6</accession>
<dbReference type="STRING" id="351160.RCIX1052"/>
<dbReference type="Proteomes" id="UP000000663">
    <property type="component" value="Chromosome"/>
</dbReference>